<dbReference type="Proteomes" id="UP000198615">
    <property type="component" value="Unassembled WGS sequence"/>
</dbReference>
<dbReference type="AlphaFoldDB" id="A0A8G2EVE9"/>
<gene>
    <name evidence="1" type="ORF">SAMN05660686_02477</name>
</gene>
<dbReference type="RefSeq" id="WP_093150686.1">
    <property type="nucleotide sequence ID" value="NZ_FNBW01000007.1"/>
</dbReference>
<evidence type="ECO:0000313" key="1">
    <source>
        <dbReference type="EMBL" id="SDF83681.1"/>
    </source>
</evidence>
<keyword evidence="2" id="KW-1185">Reference proteome</keyword>
<name>A0A8G2EVE9_9PROT</name>
<evidence type="ECO:0000313" key="2">
    <source>
        <dbReference type="Proteomes" id="UP000198615"/>
    </source>
</evidence>
<protein>
    <recommendedName>
        <fullName evidence="3">Phage tail tube protein</fullName>
    </recommendedName>
</protein>
<sequence length="139" mass="14561">MGTRLVWTNAEVIINSTDLSEQVTQVALTEGFSLQNSPSMGDDTDQSVQGLRQFSGTITFNQSFVTGGVDATIRAIMANRGSVLLEITPDSTVAVGAANPKRRCLVVLGNYQPYSGSAGQIATATVDFQAAGNLSTLTS</sequence>
<comment type="caution">
    <text evidence="1">The sequence shown here is derived from an EMBL/GenBank/DDBJ whole genome shotgun (WGS) entry which is preliminary data.</text>
</comment>
<proteinExistence type="predicted"/>
<evidence type="ECO:0008006" key="3">
    <source>
        <dbReference type="Google" id="ProtNLM"/>
    </source>
</evidence>
<reference evidence="1 2" key="1">
    <citation type="submission" date="2016-10" db="EMBL/GenBank/DDBJ databases">
        <authorList>
            <person name="Varghese N."/>
            <person name="Submissions S."/>
        </authorList>
    </citation>
    <scope>NUCLEOTIDE SEQUENCE [LARGE SCALE GENOMIC DNA]</scope>
    <source>
        <strain evidence="1 2">DSM 18839</strain>
    </source>
</reference>
<dbReference type="EMBL" id="FNBW01000007">
    <property type="protein sequence ID" value="SDF83681.1"/>
    <property type="molecule type" value="Genomic_DNA"/>
</dbReference>
<organism evidence="1 2">
    <name type="scientific">Thalassobaculum litoreum DSM 18839</name>
    <dbReference type="NCBI Taxonomy" id="1123362"/>
    <lineage>
        <taxon>Bacteria</taxon>
        <taxon>Pseudomonadati</taxon>
        <taxon>Pseudomonadota</taxon>
        <taxon>Alphaproteobacteria</taxon>
        <taxon>Rhodospirillales</taxon>
        <taxon>Thalassobaculaceae</taxon>
        <taxon>Thalassobaculum</taxon>
    </lineage>
</organism>
<accession>A0A8G2EVE9</accession>